<organism evidence="2 3">
    <name type="scientific">Cirrhinus molitorella</name>
    <name type="common">mud carp</name>
    <dbReference type="NCBI Taxonomy" id="172907"/>
    <lineage>
        <taxon>Eukaryota</taxon>
        <taxon>Metazoa</taxon>
        <taxon>Chordata</taxon>
        <taxon>Craniata</taxon>
        <taxon>Vertebrata</taxon>
        <taxon>Euteleostomi</taxon>
        <taxon>Actinopterygii</taxon>
        <taxon>Neopterygii</taxon>
        <taxon>Teleostei</taxon>
        <taxon>Ostariophysi</taxon>
        <taxon>Cypriniformes</taxon>
        <taxon>Cyprinidae</taxon>
        <taxon>Labeoninae</taxon>
        <taxon>Labeonini</taxon>
        <taxon>Cirrhinus</taxon>
    </lineage>
</organism>
<feature type="region of interest" description="Disordered" evidence="1">
    <location>
        <begin position="109"/>
        <end position="130"/>
    </location>
</feature>
<dbReference type="AlphaFoldDB" id="A0AA88PQ67"/>
<proteinExistence type="predicted"/>
<gene>
    <name evidence="2" type="ORF">Q8A67_010887</name>
</gene>
<name>A0AA88PQ67_9TELE</name>
<protein>
    <submittedName>
        <fullName evidence="2">Uncharacterized protein</fullName>
    </submittedName>
</protein>
<sequence>MGEDYKACQGITCHTVARWVWLWGNQATALPRCPTTLLSCGTALPCVPTSLDTPTTQRCHHGRGLRRTRAGKAASDVSERCASPAPIFTWERSAGQNTLVRTEGVARPLIPDSLHGRPSEGEAQAKGSRGECLLEAQSTPPPLFLFSISPNWPASHPERRGETVSEKKERRQGENEEEMARAKTTTKLDQRRTIESQCQQQRDP</sequence>
<keyword evidence="3" id="KW-1185">Reference proteome</keyword>
<feature type="region of interest" description="Disordered" evidence="1">
    <location>
        <begin position="144"/>
        <end position="204"/>
    </location>
</feature>
<feature type="compositionally biased region" description="Polar residues" evidence="1">
    <location>
        <begin position="195"/>
        <end position="204"/>
    </location>
</feature>
<accession>A0AA88PQ67</accession>
<reference evidence="2" key="1">
    <citation type="submission" date="2023-08" db="EMBL/GenBank/DDBJ databases">
        <title>Chromosome-level Genome Assembly of mud carp (Cirrhinus molitorella).</title>
        <authorList>
            <person name="Liu H."/>
        </authorList>
    </citation>
    <scope>NUCLEOTIDE SEQUENCE</scope>
    <source>
        <strain evidence="2">Prfri</strain>
        <tissue evidence="2">Muscle</tissue>
    </source>
</reference>
<evidence type="ECO:0000313" key="2">
    <source>
        <dbReference type="EMBL" id="KAK2896399.1"/>
    </source>
</evidence>
<evidence type="ECO:0000256" key="1">
    <source>
        <dbReference type="SAM" id="MobiDB-lite"/>
    </source>
</evidence>
<feature type="compositionally biased region" description="Basic and acidic residues" evidence="1">
    <location>
        <begin position="156"/>
        <end position="194"/>
    </location>
</feature>
<dbReference type="Proteomes" id="UP001187343">
    <property type="component" value="Unassembled WGS sequence"/>
</dbReference>
<dbReference type="EMBL" id="JAUYZG010000010">
    <property type="protein sequence ID" value="KAK2896399.1"/>
    <property type="molecule type" value="Genomic_DNA"/>
</dbReference>
<evidence type="ECO:0000313" key="3">
    <source>
        <dbReference type="Proteomes" id="UP001187343"/>
    </source>
</evidence>
<comment type="caution">
    <text evidence="2">The sequence shown here is derived from an EMBL/GenBank/DDBJ whole genome shotgun (WGS) entry which is preliminary data.</text>
</comment>